<proteinExistence type="predicted"/>
<feature type="non-terminal residue" evidence="1">
    <location>
        <position position="718"/>
    </location>
</feature>
<gene>
    <name evidence="1" type="ORF">CROQUDRAFT_23690</name>
</gene>
<evidence type="ECO:0000313" key="1">
    <source>
        <dbReference type="EMBL" id="KAG0139793.1"/>
    </source>
</evidence>
<protein>
    <recommendedName>
        <fullName evidence="3">Transposase</fullName>
    </recommendedName>
</protein>
<reference evidence="1" key="1">
    <citation type="submission" date="2013-11" db="EMBL/GenBank/DDBJ databases">
        <title>Genome sequence of the fusiform rust pathogen reveals effectors for host alternation and coevolution with pine.</title>
        <authorList>
            <consortium name="DOE Joint Genome Institute"/>
            <person name="Smith K."/>
            <person name="Pendleton A."/>
            <person name="Kubisiak T."/>
            <person name="Anderson C."/>
            <person name="Salamov A."/>
            <person name="Aerts A."/>
            <person name="Riley R."/>
            <person name="Clum A."/>
            <person name="Lindquist E."/>
            <person name="Ence D."/>
            <person name="Campbell M."/>
            <person name="Kronenberg Z."/>
            <person name="Feau N."/>
            <person name="Dhillon B."/>
            <person name="Hamelin R."/>
            <person name="Burleigh J."/>
            <person name="Smith J."/>
            <person name="Yandell M."/>
            <person name="Nelson C."/>
            <person name="Grigoriev I."/>
            <person name="Davis J."/>
        </authorList>
    </citation>
    <scope>NUCLEOTIDE SEQUENCE</scope>
    <source>
        <strain evidence="1">G11</strain>
    </source>
</reference>
<dbReference type="Proteomes" id="UP000886653">
    <property type="component" value="Unassembled WGS sequence"/>
</dbReference>
<dbReference type="AlphaFoldDB" id="A0A9P6T6U8"/>
<name>A0A9P6T6U8_9BASI</name>
<evidence type="ECO:0008006" key="3">
    <source>
        <dbReference type="Google" id="ProtNLM"/>
    </source>
</evidence>
<evidence type="ECO:0000313" key="2">
    <source>
        <dbReference type="Proteomes" id="UP000886653"/>
    </source>
</evidence>
<feature type="non-terminal residue" evidence="1">
    <location>
        <position position="1"/>
    </location>
</feature>
<dbReference type="InterPro" id="IPR004242">
    <property type="entry name" value="Transposase_21"/>
</dbReference>
<dbReference type="OrthoDB" id="2506941at2759"/>
<sequence>KLCMCPSCIAFTHTDTHGAQLNGRMLHPGTIRNHWAQVAAEPKEQDYKQMLSEFNIGLHIEDPMPVSPLPNEEEVTGSRQNNMLEITHKSFKLYSVFFRILIHHSVHSTELVIQFVAWLYLVCQMSHINCGIAREFILHIVRLSSKSHFPKGWSSAVPQDIQTMMKHLNLTSAFDHYICCTKCYSLYEFEFVPLECGFQELPTTQVCGADLFAQQSIPELPSIGRLSQKHAQAKKKHRFNQPLSTFVIQDFQSWITWFLSVPEIEDVLNNWSAKCASSPNNIVTDYNQSAACKSHFISSKRSKAKPLNLAFSLFVDWSNPLGNKISGRQVLIGVLALQCLNLPPNLRHQIQTTYMASMVPVPNQPNMITITHILRPLVDQLIVLDQGVLIATHHHPEGQRVTIQLACLIGDMVANHKVAGFTSHSGNHFCSWCECTQSQLVDLDLGHIRTHRKVLADAHDWKSSKTLVDRKQKIQRTGVQWSELNQLPYWDPVKGVGLGVMHNWLEGVLANHFRKRWVFSVEKEVQDGDVSEEEQSGMEDDLHGREGWLSKDVIKKILRNLREVKTPRGVPRCPTGLGTKANGKLKASEWHALFAHHLPLAAINVFIGNYENFSNGQGDNYSAKLLMNFVALVKCTHLVGSRKVSPRDAEKFKKAYNKYTLTSKVLDPDCSIKPNHHYAKHIGSQLEWWGPLLGVAEFAGKRLCGFMQKINTNGKVGK</sequence>
<dbReference type="Pfam" id="PF02992">
    <property type="entry name" value="Transposase_21"/>
    <property type="match status" value="1"/>
</dbReference>
<organism evidence="1 2">
    <name type="scientific">Cronartium quercuum f. sp. fusiforme G11</name>
    <dbReference type="NCBI Taxonomy" id="708437"/>
    <lineage>
        <taxon>Eukaryota</taxon>
        <taxon>Fungi</taxon>
        <taxon>Dikarya</taxon>
        <taxon>Basidiomycota</taxon>
        <taxon>Pucciniomycotina</taxon>
        <taxon>Pucciniomycetes</taxon>
        <taxon>Pucciniales</taxon>
        <taxon>Coleosporiaceae</taxon>
        <taxon>Cronartium</taxon>
    </lineage>
</organism>
<comment type="caution">
    <text evidence="1">The sequence shown here is derived from an EMBL/GenBank/DDBJ whole genome shotgun (WGS) entry which is preliminary data.</text>
</comment>
<keyword evidence="2" id="KW-1185">Reference proteome</keyword>
<dbReference type="EMBL" id="MU167522">
    <property type="protein sequence ID" value="KAG0139793.1"/>
    <property type="molecule type" value="Genomic_DNA"/>
</dbReference>
<accession>A0A9P6T6U8</accession>
<dbReference type="PANTHER" id="PTHR46579:SF1">
    <property type="entry name" value="F5_8 TYPE C DOMAIN-CONTAINING PROTEIN"/>
    <property type="match status" value="1"/>
</dbReference>
<dbReference type="PANTHER" id="PTHR46579">
    <property type="entry name" value="F5/8 TYPE C DOMAIN-CONTAINING PROTEIN-RELATED"/>
    <property type="match status" value="1"/>
</dbReference>